<protein>
    <recommendedName>
        <fullName evidence="12">Dolichyl-phosphate-mannose-protein mannosyltransferase</fullName>
    </recommendedName>
</protein>
<evidence type="ECO:0000256" key="6">
    <source>
        <dbReference type="ARBA" id="ARBA00022989"/>
    </source>
</evidence>
<dbReference type="InterPro" id="IPR050297">
    <property type="entry name" value="LipidA_mod_glycosyltrf_83"/>
</dbReference>
<evidence type="ECO:0000256" key="7">
    <source>
        <dbReference type="ARBA" id="ARBA00023136"/>
    </source>
</evidence>
<dbReference type="PANTHER" id="PTHR33908:SF11">
    <property type="entry name" value="MEMBRANE PROTEIN"/>
    <property type="match status" value="1"/>
</dbReference>
<proteinExistence type="predicted"/>
<gene>
    <name evidence="10" type="ORF">ACFPCY_26925</name>
</gene>
<dbReference type="PANTHER" id="PTHR33908">
    <property type="entry name" value="MANNOSYLTRANSFERASE YKCB-RELATED"/>
    <property type="match status" value="1"/>
</dbReference>
<dbReference type="Proteomes" id="UP001595872">
    <property type="component" value="Unassembled WGS sequence"/>
</dbReference>
<keyword evidence="7 9" id="KW-0472">Membrane</keyword>
<dbReference type="EMBL" id="JBHSIT010000008">
    <property type="protein sequence ID" value="MFC4910972.1"/>
    <property type="molecule type" value="Genomic_DNA"/>
</dbReference>
<evidence type="ECO:0000256" key="3">
    <source>
        <dbReference type="ARBA" id="ARBA00022676"/>
    </source>
</evidence>
<reference evidence="11" key="1">
    <citation type="journal article" date="2019" name="Int. J. Syst. Evol. Microbiol.">
        <title>The Global Catalogue of Microorganisms (GCM) 10K type strain sequencing project: providing services to taxonomists for standard genome sequencing and annotation.</title>
        <authorList>
            <consortium name="The Broad Institute Genomics Platform"/>
            <consortium name="The Broad Institute Genome Sequencing Center for Infectious Disease"/>
            <person name="Wu L."/>
            <person name="Ma J."/>
        </authorList>
    </citation>
    <scope>NUCLEOTIDE SEQUENCE [LARGE SCALE GENOMIC DNA]</scope>
    <source>
        <strain evidence="11">KLKA75</strain>
    </source>
</reference>
<feature type="region of interest" description="Disordered" evidence="8">
    <location>
        <begin position="1"/>
        <end position="31"/>
    </location>
</feature>
<feature type="transmembrane region" description="Helical" evidence="9">
    <location>
        <begin position="456"/>
        <end position="475"/>
    </location>
</feature>
<feature type="transmembrane region" description="Helical" evidence="9">
    <location>
        <begin position="85"/>
        <end position="104"/>
    </location>
</feature>
<feature type="transmembrane region" description="Helical" evidence="9">
    <location>
        <begin position="262"/>
        <end position="282"/>
    </location>
</feature>
<keyword evidence="6 9" id="KW-1133">Transmembrane helix</keyword>
<evidence type="ECO:0000256" key="1">
    <source>
        <dbReference type="ARBA" id="ARBA00004651"/>
    </source>
</evidence>
<accession>A0ABV9U7T9</accession>
<evidence type="ECO:0000256" key="2">
    <source>
        <dbReference type="ARBA" id="ARBA00022475"/>
    </source>
</evidence>
<evidence type="ECO:0000256" key="5">
    <source>
        <dbReference type="ARBA" id="ARBA00022692"/>
    </source>
</evidence>
<keyword evidence="2" id="KW-1003">Cell membrane</keyword>
<feature type="compositionally biased region" description="Low complexity" evidence="8">
    <location>
        <begin position="13"/>
        <end position="30"/>
    </location>
</feature>
<name>A0ABV9U7T9_9ACTN</name>
<comment type="caution">
    <text evidence="10">The sequence shown here is derived from an EMBL/GenBank/DDBJ whole genome shotgun (WGS) entry which is preliminary data.</text>
</comment>
<evidence type="ECO:0000313" key="11">
    <source>
        <dbReference type="Proteomes" id="UP001595872"/>
    </source>
</evidence>
<dbReference type="RefSeq" id="WP_378259623.1">
    <property type="nucleotide sequence ID" value="NZ_JBHSIT010000008.1"/>
</dbReference>
<organism evidence="10 11">
    <name type="scientific">Actinomadura gamaensis</name>
    <dbReference type="NCBI Taxonomy" id="1763541"/>
    <lineage>
        <taxon>Bacteria</taxon>
        <taxon>Bacillati</taxon>
        <taxon>Actinomycetota</taxon>
        <taxon>Actinomycetes</taxon>
        <taxon>Streptosporangiales</taxon>
        <taxon>Thermomonosporaceae</taxon>
        <taxon>Actinomadura</taxon>
    </lineage>
</organism>
<feature type="transmembrane region" description="Helical" evidence="9">
    <location>
        <begin position="199"/>
        <end position="218"/>
    </location>
</feature>
<evidence type="ECO:0000256" key="4">
    <source>
        <dbReference type="ARBA" id="ARBA00022679"/>
    </source>
</evidence>
<evidence type="ECO:0008006" key="12">
    <source>
        <dbReference type="Google" id="ProtNLM"/>
    </source>
</evidence>
<feature type="transmembrane region" description="Helical" evidence="9">
    <location>
        <begin position="174"/>
        <end position="193"/>
    </location>
</feature>
<keyword evidence="11" id="KW-1185">Reference proteome</keyword>
<feature type="transmembrane region" description="Helical" evidence="9">
    <location>
        <begin position="481"/>
        <end position="502"/>
    </location>
</feature>
<feature type="transmembrane region" description="Helical" evidence="9">
    <location>
        <begin position="230"/>
        <end position="256"/>
    </location>
</feature>
<feature type="transmembrane region" description="Helical" evidence="9">
    <location>
        <begin position="143"/>
        <end position="167"/>
    </location>
</feature>
<comment type="subcellular location">
    <subcellularLocation>
        <location evidence="1">Cell membrane</location>
        <topology evidence="1">Multi-pass membrane protein</topology>
    </subcellularLocation>
</comment>
<evidence type="ECO:0000313" key="10">
    <source>
        <dbReference type="EMBL" id="MFC4910972.1"/>
    </source>
</evidence>
<keyword evidence="3" id="KW-0328">Glycosyltransferase</keyword>
<sequence>MAKPPVDGATQVPAAAGGAALDPPAAGAGDQVAETEIQAVIDAAEQAAEQDAAAADSRSDQRVSVGDRARRAASYLGRSVRRNPLFTVILVIAAVLRGIAMVGYRPAMFFNDSFDYLHVALKPYPHQLRPDGYSFYLWMLKPFHSFALVVGVQHLMGLAMGLMVYALLRHRFSLPGWGATLAAVPVLLDAYQIQLEQLVLSDVQFTFLTMLAVTLLLWKDRPSWRIGAAIGLVIGLSWLTRSVGLPVLLGVLGYMVVRWMNWRVLAATVVACAVPVVAYMSWYQAEEGKFAITESNGFFLFARVYKFADCHKIKNLPVEEMILCTEKDGTRLPNSQDGIWNAASPLNRYTGTRWDPEKNRLGNDYAKRVIMAQPGDYARTVAHDFFRVFDWDRTVFPDKSTYSQYEFGTRARPLPTWPMGSGATAAEEANAYEHGAARTRLTQPFAGFMHTYQQYVYLRGTLVGVLLMIGVAGMLPLWRRFGGAAILPLVLAVGLLLAPAATAEFDYRYVLPAVPLACLAAGMAFQQDVRTRYARLMFWRKKPAPASQPEPEAEIAAA</sequence>
<keyword evidence="4" id="KW-0808">Transferase</keyword>
<keyword evidence="5 9" id="KW-0812">Transmembrane</keyword>
<evidence type="ECO:0000256" key="8">
    <source>
        <dbReference type="SAM" id="MobiDB-lite"/>
    </source>
</evidence>
<evidence type="ECO:0000256" key="9">
    <source>
        <dbReference type="SAM" id="Phobius"/>
    </source>
</evidence>